<dbReference type="SMART" id="SM00229">
    <property type="entry name" value="RasGEFN"/>
    <property type="match status" value="1"/>
</dbReference>
<dbReference type="Gene3D" id="1.10.840.10">
    <property type="entry name" value="Ras guanine-nucleotide exchange factors catalytic domain"/>
    <property type="match status" value="1"/>
</dbReference>
<dbReference type="Gene3D" id="1.20.870.10">
    <property type="entry name" value="Son of sevenless (SoS) protein Chain: S domain 1"/>
    <property type="match status" value="1"/>
</dbReference>
<dbReference type="InterPro" id="IPR001895">
    <property type="entry name" value="RASGEF_cat_dom"/>
</dbReference>
<dbReference type="GO" id="GO:0005085">
    <property type="term" value="F:guanyl-nucleotide exchange factor activity"/>
    <property type="evidence" value="ECO:0007669"/>
    <property type="project" value="UniProtKB-KW"/>
</dbReference>
<dbReference type="SUPFAM" id="SSF48366">
    <property type="entry name" value="Ras GEF"/>
    <property type="match status" value="1"/>
</dbReference>
<accession>A0AAV7YK21</accession>
<feature type="domain" description="Ras-GEF" evidence="4">
    <location>
        <begin position="593"/>
        <end position="823"/>
    </location>
</feature>
<evidence type="ECO:0000313" key="6">
    <source>
        <dbReference type="EMBL" id="KAJ3430201.1"/>
    </source>
</evidence>
<evidence type="ECO:0000259" key="5">
    <source>
        <dbReference type="PROSITE" id="PS50212"/>
    </source>
</evidence>
<evidence type="ECO:0000256" key="3">
    <source>
        <dbReference type="SAM" id="Coils"/>
    </source>
</evidence>
<protein>
    <submittedName>
        <fullName evidence="6">Ras guanine nucleotide exchange factor i-related</fullName>
    </submittedName>
</protein>
<dbReference type="PROSITE" id="PS50009">
    <property type="entry name" value="RASGEF_CAT"/>
    <property type="match status" value="1"/>
</dbReference>
<dbReference type="GO" id="GO:0005886">
    <property type="term" value="C:plasma membrane"/>
    <property type="evidence" value="ECO:0007669"/>
    <property type="project" value="TreeGrafter"/>
</dbReference>
<feature type="coiled-coil region" evidence="3">
    <location>
        <begin position="209"/>
        <end position="236"/>
    </location>
</feature>
<dbReference type="InterPro" id="IPR023578">
    <property type="entry name" value="Ras_GEF_dom_sf"/>
</dbReference>
<feature type="domain" description="N-terminal Ras-GEF" evidence="5">
    <location>
        <begin position="425"/>
        <end position="560"/>
    </location>
</feature>
<keyword evidence="1 2" id="KW-0344">Guanine-nucleotide releasing factor</keyword>
<dbReference type="EMBL" id="JANTQA010000051">
    <property type="protein sequence ID" value="KAJ3430201.1"/>
    <property type="molecule type" value="Genomic_DNA"/>
</dbReference>
<dbReference type="InterPro" id="IPR008937">
    <property type="entry name" value="Ras-like_GEF"/>
</dbReference>
<dbReference type="PANTHER" id="PTHR23113:SF366">
    <property type="entry name" value="RAS GUANINE NUCLEOTIDE EXCHANGE FACTOR R"/>
    <property type="match status" value="1"/>
</dbReference>
<dbReference type="SMART" id="SM00147">
    <property type="entry name" value="RasGEF"/>
    <property type="match status" value="1"/>
</dbReference>
<dbReference type="Proteomes" id="UP001146793">
    <property type="component" value="Unassembled WGS sequence"/>
</dbReference>
<dbReference type="InterPro" id="IPR036964">
    <property type="entry name" value="RASGEF_cat_dom_sf"/>
</dbReference>
<dbReference type="PANTHER" id="PTHR23113">
    <property type="entry name" value="GUANINE NUCLEOTIDE EXCHANGE FACTOR"/>
    <property type="match status" value="1"/>
</dbReference>
<dbReference type="CDD" id="cd06224">
    <property type="entry name" value="REM"/>
    <property type="match status" value="1"/>
</dbReference>
<organism evidence="6 7">
    <name type="scientific">Anaeramoeba flamelloides</name>
    <dbReference type="NCBI Taxonomy" id="1746091"/>
    <lineage>
        <taxon>Eukaryota</taxon>
        <taxon>Metamonada</taxon>
        <taxon>Anaeramoebidae</taxon>
        <taxon>Anaeramoeba</taxon>
    </lineage>
</organism>
<dbReference type="AlphaFoldDB" id="A0AAV7YK21"/>
<reference evidence="6" key="1">
    <citation type="submission" date="2022-08" db="EMBL/GenBank/DDBJ databases">
        <title>Novel sulphate-reducing endosymbionts in the free-living metamonad Anaeramoeba.</title>
        <authorList>
            <person name="Jerlstrom-Hultqvist J."/>
            <person name="Cepicka I."/>
            <person name="Gallot-Lavallee L."/>
            <person name="Salas-Leiva D."/>
            <person name="Curtis B.A."/>
            <person name="Zahonova K."/>
            <person name="Pipaliya S."/>
            <person name="Dacks J."/>
            <person name="Roger A.J."/>
        </authorList>
    </citation>
    <scope>NUCLEOTIDE SEQUENCE</scope>
    <source>
        <strain evidence="6">Busselton2</strain>
    </source>
</reference>
<evidence type="ECO:0000256" key="1">
    <source>
        <dbReference type="ARBA" id="ARBA00022658"/>
    </source>
</evidence>
<comment type="caution">
    <text evidence="6">The sequence shown here is derived from an EMBL/GenBank/DDBJ whole genome shotgun (WGS) entry which is preliminary data.</text>
</comment>
<sequence>MSNSPKKNNSVMVLTPRMTLGNKKKIYYSLQKRKRLLTKLRKKGETLKSNLKRHENNFSLRAPEKFKVFQEHFEYLLEINELEMKRTNCLIMRGQKISKLKKSTQILNSLKTRIEENSPSKVKKKTIMNKERAKLIQAKTTNEQNIPSQIKKAIEKNQENFQLLKIKKKKELAKIQKEYQRKKFHYDKIEKKKQNLLQKYGKGKGDTNIFQLEEKAEVLLDHLKKAKTKFKELKKLRSFSDRNVPSKEEICSESKQNKGQWVAKLMNDHPHLLRLRERLRPTSNHKSFSMLINNSKTPSPNYLSKEIVDQLIMQHFEFEGKPQIRKFIEFTTASQYTEYKYRMSPIIALLLLAIHEGSKIWDLNFDENSSNLDLPDLEVDGLRNAQNKTTVRGLEDDDIKTDINIWLEKDDSINNIIYRSNEKTLVDSMLYANINKLISKITPTNQLTIDLYFRDILIETYPMWITSEKLFFKLIQRYEVPIPKSFKRKQEEEKFNEMRAIVQKNVLSFLQDWINKSFSDLSPQLLEMIKNFLSTKASSNNKNKAKKLLSQIRDLAKKAKNPNYEIKSFRETPPDPIMPKNIFSPKLELSQVDAIEYARQLTLIRFSIFKKCRSSELVTQAWSKERLKHKAKNILTMISSFNRISFEITNQIIDPLKLKDRVKQLSKFLKIGEYFQKINNYDGIMLTIAGLRQSSVNRLKFTHSELSNQSQQIFERLLELTDSLQNYSTLKEVIKNAPKPCLPHIGMYLTDLTFIFDGHPDKVDGLINFSKLKLIYNVISQIEVCKIKHYNFYPIYQIQKLFFEIGNHDKKELYNKSLEREPRNSKRSQII</sequence>
<dbReference type="GO" id="GO:0007265">
    <property type="term" value="P:Ras protein signal transduction"/>
    <property type="evidence" value="ECO:0007669"/>
    <property type="project" value="TreeGrafter"/>
</dbReference>
<evidence type="ECO:0000313" key="7">
    <source>
        <dbReference type="Proteomes" id="UP001146793"/>
    </source>
</evidence>
<dbReference type="Pfam" id="PF00617">
    <property type="entry name" value="RasGEF"/>
    <property type="match status" value="1"/>
</dbReference>
<proteinExistence type="predicted"/>
<dbReference type="PROSITE" id="PS50212">
    <property type="entry name" value="RASGEF_NTER"/>
    <property type="match status" value="1"/>
</dbReference>
<evidence type="ECO:0000259" key="4">
    <source>
        <dbReference type="PROSITE" id="PS50009"/>
    </source>
</evidence>
<gene>
    <name evidence="6" type="ORF">M0812_23203</name>
</gene>
<name>A0AAV7YK21_9EUKA</name>
<dbReference type="InterPro" id="IPR000651">
    <property type="entry name" value="Ras-like_Gua-exchang_fac_N"/>
</dbReference>
<keyword evidence="3" id="KW-0175">Coiled coil</keyword>
<dbReference type="Pfam" id="PF00618">
    <property type="entry name" value="RasGEF_N"/>
    <property type="match status" value="1"/>
</dbReference>
<evidence type="ECO:0000256" key="2">
    <source>
        <dbReference type="PROSITE-ProRule" id="PRU00168"/>
    </source>
</evidence>